<feature type="domain" description="Squalene cyclase C-terminal" evidence="6">
    <location>
        <begin position="334"/>
        <end position="650"/>
    </location>
</feature>
<feature type="domain" description="Squalene cyclase N-terminal" evidence="7">
    <location>
        <begin position="41"/>
        <end position="318"/>
    </location>
</feature>
<evidence type="ECO:0000259" key="6">
    <source>
        <dbReference type="Pfam" id="PF13243"/>
    </source>
</evidence>
<organism evidence="8 9">
    <name type="scientific">Streptomyces nogalater</name>
    <dbReference type="NCBI Taxonomy" id="38314"/>
    <lineage>
        <taxon>Bacteria</taxon>
        <taxon>Bacillati</taxon>
        <taxon>Actinomycetota</taxon>
        <taxon>Actinomycetes</taxon>
        <taxon>Kitasatosporales</taxon>
        <taxon>Streptomycetaceae</taxon>
        <taxon>Streptomyces</taxon>
    </lineage>
</organism>
<evidence type="ECO:0000313" key="8">
    <source>
        <dbReference type="EMBL" id="MFC5656919.1"/>
    </source>
</evidence>
<dbReference type="GO" id="GO:0051007">
    <property type="term" value="F:squalene-hopene cyclase activity"/>
    <property type="evidence" value="ECO:0007669"/>
    <property type="project" value="UniProtKB-EC"/>
</dbReference>
<comment type="caution">
    <text evidence="8">The sequence shown here is derived from an EMBL/GenBank/DDBJ whole genome shotgun (WGS) entry which is preliminary data.</text>
</comment>
<dbReference type="SFLD" id="SFLDG01016">
    <property type="entry name" value="Prenyltransferase_Like_2"/>
    <property type="match status" value="1"/>
</dbReference>
<dbReference type="RefSeq" id="WP_344348867.1">
    <property type="nucleotide sequence ID" value="NZ_BAAASM010000020.1"/>
</dbReference>
<dbReference type="InterPro" id="IPR032697">
    <property type="entry name" value="SQ_cyclase_N"/>
</dbReference>
<evidence type="ECO:0000256" key="3">
    <source>
        <dbReference type="ARBA" id="ARBA00022723"/>
    </source>
</evidence>
<dbReference type="EC" id="5.4.99.17" evidence="8"/>
<evidence type="ECO:0000256" key="1">
    <source>
        <dbReference type="ARBA" id="ARBA00004999"/>
    </source>
</evidence>
<evidence type="ECO:0000313" key="9">
    <source>
        <dbReference type="Proteomes" id="UP001596065"/>
    </source>
</evidence>
<accession>A0ABW0WIW1</accession>
<dbReference type="InterPro" id="IPR006400">
    <property type="entry name" value="Hopene-cyclase"/>
</dbReference>
<name>A0ABW0WIW1_STRNO</name>
<protein>
    <submittedName>
        <fullName evidence="8">Squalene--hopene cyclase</fullName>
        <ecNumber evidence="8">5.4.99.17</ecNumber>
    </submittedName>
</protein>
<sequence>MTMSAGGVPHAKGPVAPGDAGVTFAFPASGPAEEAARGAVVRAANHLLARQDAGGWWKGRFTTDVSYDAHDLFLRHLLGVLDERLAKASARWIRSQQSADGSWALVFEGEGHLGTTVQAYIALRLAGDGPDEEHMLRCAAWVRERGGVAAAPLTARVWLALLGWWSWDDLPEVPPEIIALPKWAPLNIYSFSAVMRLALVSLSVISAHRPVRPAPFGIDELFAPSGAPASSPAPDSGWEKLFRRLNATVRVCSKGIPRPVREAAANACVRWLLEHQEQDGSWGACTPMTTWVVLALHLHGYPPDHPVLKAAWGFLEDCGAWPEDGVRALHTVHSPVWDTCLSATALLDAGLAPGHPALVEAADWLLTRQADRQADWAVRRPRLSPGGWAFQFHNQNYPDVDDTSEVVLALRRVSHPDPARLDDALARAVRWCLGMQSREGGWGAFDADNTSTLPAKVPFFDFGEFCTDPPTADITAHVVEMLAALGRERDPRTRRAVRWLLGQQEANGAWYGRWGVNYVYGTGTVLPALVAAGVPRGHAAVRRAVAWLTSVQNADGGWGESWESYADPARAGRGPSTPSQTAWALLGLLAAGERDSTVVRDGVRWLTERQTEDGTWEELRFTGTLVPGAVAMHYEYYGHVFPLMALGRYVRRTGDVSVGRQRNETTEPNR</sequence>
<keyword evidence="4" id="KW-0677">Repeat</keyword>
<proteinExistence type="inferred from homology"/>
<dbReference type="Proteomes" id="UP001596065">
    <property type="component" value="Unassembled WGS sequence"/>
</dbReference>
<dbReference type="EMBL" id="JBHSOE010000022">
    <property type="protein sequence ID" value="MFC5656919.1"/>
    <property type="molecule type" value="Genomic_DNA"/>
</dbReference>
<evidence type="ECO:0000256" key="5">
    <source>
        <dbReference type="ARBA" id="ARBA00023235"/>
    </source>
</evidence>
<gene>
    <name evidence="8" type="primary">shc</name>
    <name evidence="8" type="ORF">ACFP3J_15675</name>
</gene>
<dbReference type="Pfam" id="PF13243">
    <property type="entry name" value="SQHop_cyclase_C"/>
    <property type="match status" value="1"/>
</dbReference>
<keyword evidence="5 8" id="KW-0413">Isomerase</keyword>
<dbReference type="Gene3D" id="1.50.10.20">
    <property type="match status" value="2"/>
</dbReference>
<keyword evidence="9" id="KW-1185">Reference proteome</keyword>
<dbReference type="InterPro" id="IPR008930">
    <property type="entry name" value="Terpenoid_cyclase/PrenylTrfase"/>
</dbReference>
<evidence type="ECO:0000259" key="7">
    <source>
        <dbReference type="Pfam" id="PF13249"/>
    </source>
</evidence>
<evidence type="ECO:0000256" key="2">
    <source>
        <dbReference type="ARBA" id="ARBA00009755"/>
    </source>
</evidence>
<dbReference type="PANTHER" id="PTHR11764:SF20">
    <property type="entry name" value="LANOSTEROL SYNTHASE"/>
    <property type="match status" value="1"/>
</dbReference>
<dbReference type="NCBIfam" id="TIGR01507">
    <property type="entry name" value="hopene_cyclase"/>
    <property type="match status" value="1"/>
</dbReference>
<dbReference type="Pfam" id="PF13249">
    <property type="entry name" value="SQHop_cyclase_N"/>
    <property type="match status" value="1"/>
</dbReference>
<dbReference type="SUPFAM" id="SSF48239">
    <property type="entry name" value="Terpenoid cyclases/Protein prenyltransferases"/>
    <property type="match status" value="2"/>
</dbReference>
<comment type="similarity">
    <text evidence="2">Belongs to the terpene cyclase/mutase family.</text>
</comment>
<keyword evidence="3" id="KW-0479">Metal-binding</keyword>
<dbReference type="InterPro" id="IPR032696">
    <property type="entry name" value="SQ_cyclase_C"/>
</dbReference>
<evidence type="ECO:0000256" key="4">
    <source>
        <dbReference type="ARBA" id="ARBA00022737"/>
    </source>
</evidence>
<dbReference type="PANTHER" id="PTHR11764">
    <property type="entry name" value="TERPENE CYCLASE/MUTASE FAMILY MEMBER"/>
    <property type="match status" value="1"/>
</dbReference>
<reference evidence="9" key="1">
    <citation type="journal article" date="2019" name="Int. J. Syst. Evol. Microbiol.">
        <title>The Global Catalogue of Microorganisms (GCM) 10K type strain sequencing project: providing services to taxonomists for standard genome sequencing and annotation.</title>
        <authorList>
            <consortium name="The Broad Institute Genomics Platform"/>
            <consortium name="The Broad Institute Genome Sequencing Center for Infectious Disease"/>
            <person name="Wu L."/>
            <person name="Ma J."/>
        </authorList>
    </citation>
    <scope>NUCLEOTIDE SEQUENCE [LARGE SCALE GENOMIC DNA]</scope>
    <source>
        <strain evidence="9">KCTC 5701</strain>
    </source>
</reference>
<dbReference type="NCBIfam" id="TIGR01787">
    <property type="entry name" value="squalene_cyclas"/>
    <property type="match status" value="1"/>
</dbReference>
<comment type="pathway">
    <text evidence="1">Secondary metabolite biosynthesis; hopanoid biosynthesis.</text>
</comment>
<dbReference type="InterPro" id="IPR018333">
    <property type="entry name" value="Squalene_cyclase"/>
</dbReference>